<dbReference type="Pfam" id="PF00550">
    <property type="entry name" value="PP-binding"/>
    <property type="match status" value="1"/>
</dbReference>
<evidence type="ECO:0000259" key="1">
    <source>
        <dbReference type="PROSITE" id="PS50075"/>
    </source>
</evidence>
<reference evidence="3" key="1">
    <citation type="journal article" date="2019" name="Int. J. Syst. Evol. Microbiol.">
        <title>The Global Catalogue of Microorganisms (GCM) 10K type strain sequencing project: providing services to taxonomists for standard genome sequencing and annotation.</title>
        <authorList>
            <consortium name="The Broad Institute Genomics Platform"/>
            <consortium name="The Broad Institute Genome Sequencing Center for Infectious Disease"/>
            <person name="Wu L."/>
            <person name="Ma J."/>
        </authorList>
    </citation>
    <scope>NUCLEOTIDE SEQUENCE [LARGE SCALE GENOMIC DNA]</scope>
    <source>
        <strain evidence="3">CGMCC 1.12471</strain>
    </source>
</reference>
<dbReference type="InterPro" id="IPR009081">
    <property type="entry name" value="PP-bd_ACP"/>
</dbReference>
<comment type="caution">
    <text evidence="2">The sequence shown here is derived from an EMBL/GenBank/DDBJ whole genome shotgun (WGS) entry which is preliminary data.</text>
</comment>
<dbReference type="InterPro" id="IPR036736">
    <property type="entry name" value="ACP-like_sf"/>
</dbReference>
<dbReference type="SUPFAM" id="SSF47336">
    <property type="entry name" value="ACP-like"/>
    <property type="match status" value="1"/>
</dbReference>
<keyword evidence="3" id="KW-1185">Reference proteome</keyword>
<accession>A0ABW4L9M8</accession>
<organism evidence="2 3">
    <name type="scientific">Amnibacterium endophyticum</name>
    <dbReference type="NCBI Taxonomy" id="2109337"/>
    <lineage>
        <taxon>Bacteria</taxon>
        <taxon>Bacillati</taxon>
        <taxon>Actinomycetota</taxon>
        <taxon>Actinomycetes</taxon>
        <taxon>Micrococcales</taxon>
        <taxon>Microbacteriaceae</taxon>
        <taxon>Amnibacterium</taxon>
    </lineage>
</organism>
<dbReference type="EMBL" id="JBHUEA010000001">
    <property type="protein sequence ID" value="MFD1720136.1"/>
    <property type="molecule type" value="Genomic_DNA"/>
</dbReference>
<sequence>MPSQAELNDVVAEILELPQDDVTDGADLEELGWDSLSNMTFISIADERYRTLIDPQALARSETPADLLKLFG</sequence>
<protein>
    <submittedName>
        <fullName evidence="2">Acyl carrier protein</fullName>
    </submittedName>
</protein>
<proteinExistence type="predicted"/>
<dbReference type="PROSITE" id="PS50075">
    <property type="entry name" value="CARRIER"/>
    <property type="match status" value="1"/>
</dbReference>
<dbReference type="RefSeq" id="WP_377931343.1">
    <property type="nucleotide sequence ID" value="NZ_JBHUEA010000001.1"/>
</dbReference>
<gene>
    <name evidence="2" type="ORF">ACFSBI_01115</name>
</gene>
<dbReference type="Proteomes" id="UP001597347">
    <property type="component" value="Unassembled WGS sequence"/>
</dbReference>
<evidence type="ECO:0000313" key="2">
    <source>
        <dbReference type="EMBL" id="MFD1720136.1"/>
    </source>
</evidence>
<dbReference type="Gene3D" id="1.10.1200.10">
    <property type="entry name" value="ACP-like"/>
    <property type="match status" value="1"/>
</dbReference>
<name>A0ABW4L9M8_9MICO</name>
<evidence type="ECO:0000313" key="3">
    <source>
        <dbReference type="Proteomes" id="UP001597347"/>
    </source>
</evidence>
<feature type="domain" description="Carrier" evidence="1">
    <location>
        <begin position="1"/>
        <end position="72"/>
    </location>
</feature>